<proteinExistence type="predicted"/>
<reference evidence="2" key="1">
    <citation type="submission" date="2023-07" db="EMBL/GenBank/DDBJ databases">
        <title>draft genome sequence of fig (Ficus carica).</title>
        <authorList>
            <person name="Takahashi T."/>
            <person name="Nishimura K."/>
        </authorList>
    </citation>
    <scope>NUCLEOTIDE SEQUENCE</scope>
</reference>
<accession>A0AA88A6C4</accession>
<comment type="caution">
    <text evidence="2">The sequence shown here is derived from an EMBL/GenBank/DDBJ whole genome shotgun (WGS) entry which is preliminary data.</text>
</comment>
<evidence type="ECO:0000313" key="2">
    <source>
        <dbReference type="EMBL" id="GMN39958.1"/>
    </source>
</evidence>
<feature type="region of interest" description="Disordered" evidence="1">
    <location>
        <begin position="1"/>
        <end position="22"/>
    </location>
</feature>
<name>A0AA88A6C4_FICCA</name>
<sequence>MGVGPPTQVSSRTNLHLGWHPDRNLTGGGATAGGGVLMISIVLSAQPTSTGAISLQIKTRNLIYKANKNGPYLGLVIPNLFEMNPLINSPDNTPTNLTIYISGVVHYGMIAGNANPSLNIGDVAVPQYWSHTALWKWQRYGQGTGDELALESNGDYTRKIGSLKFASQTVNVTGCSNYDNLLNRIWNLPLSFGRSQNNSE</sequence>
<dbReference type="AlphaFoldDB" id="A0AA88A6C4"/>
<evidence type="ECO:0000313" key="3">
    <source>
        <dbReference type="Proteomes" id="UP001187192"/>
    </source>
</evidence>
<gene>
    <name evidence="2" type="ORF">TIFTF001_009176</name>
</gene>
<dbReference type="EMBL" id="BTGU01000010">
    <property type="protein sequence ID" value="GMN39958.1"/>
    <property type="molecule type" value="Genomic_DNA"/>
</dbReference>
<dbReference type="PANTHER" id="PTHR21234">
    <property type="entry name" value="PURINE NUCLEOSIDE PHOSPHORYLASE"/>
    <property type="match status" value="1"/>
</dbReference>
<dbReference type="Proteomes" id="UP001187192">
    <property type="component" value="Unassembled WGS sequence"/>
</dbReference>
<dbReference type="PANTHER" id="PTHR21234:SF19">
    <property type="entry name" value="BARK STORAGE PROTEIN B-LIKE"/>
    <property type="match status" value="1"/>
</dbReference>
<protein>
    <submittedName>
        <fullName evidence="2">Uncharacterized protein</fullName>
    </submittedName>
</protein>
<organism evidence="2 3">
    <name type="scientific">Ficus carica</name>
    <name type="common">Common fig</name>
    <dbReference type="NCBI Taxonomy" id="3494"/>
    <lineage>
        <taxon>Eukaryota</taxon>
        <taxon>Viridiplantae</taxon>
        <taxon>Streptophyta</taxon>
        <taxon>Embryophyta</taxon>
        <taxon>Tracheophyta</taxon>
        <taxon>Spermatophyta</taxon>
        <taxon>Magnoliopsida</taxon>
        <taxon>eudicotyledons</taxon>
        <taxon>Gunneridae</taxon>
        <taxon>Pentapetalae</taxon>
        <taxon>rosids</taxon>
        <taxon>fabids</taxon>
        <taxon>Rosales</taxon>
        <taxon>Moraceae</taxon>
        <taxon>Ficeae</taxon>
        <taxon>Ficus</taxon>
    </lineage>
</organism>
<keyword evidence="3" id="KW-1185">Reference proteome</keyword>
<evidence type="ECO:0000256" key="1">
    <source>
        <dbReference type="SAM" id="MobiDB-lite"/>
    </source>
</evidence>